<protein>
    <submittedName>
        <fullName evidence="2">Type III secretion protein</fullName>
    </submittedName>
</protein>
<organism evidence="2 3">
    <name type="scientific">Pseudomonas mandelii PD30</name>
    <dbReference type="NCBI Taxonomy" id="1419583"/>
    <lineage>
        <taxon>Bacteria</taxon>
        <taxon>Pseudomonadati</taxon>
        <taxon>Pseudomonadota</taxon>
        <taxon>Gammaproteobacteria</taxon>
        <taxon>Pseudomonadales</taxon>
        <taxon>Pseudomonadaceae</taxon>
        <taxon>Pseudomonas</taxon>
    </lineage>
</organism>
<feature type="signal peptide" evidence="1">
    <location>
        <begin position="1"/>
        <end position="20"/>
    </location>
</feature>
<feature type="chain" id="PRO_5001576211" evidence="1">
    <location>
        <begin position="21"/>
        <end position="68"/>
    </location>
</feature>
<sequence length="68" mass="7721">MTTRLYVTFFALLAVLSGCAIHSGCSPDACKRPDSSDHELVIWWPPDMRQGLDDRDHELDFTVVQLKD</sequence>
<dbReference type="NCBIfam" id="NF041532">
    <property type="entry name" value="HprT"/>
    <property type="match status" value="1"/>
</dbReference>
<proteinExistence type="predicted"/>
<evidence type="ECO:0000313" key="3">
    <source>
        <dbReference type="Proteomes" id="UP000026739"/>
    </source>
</evidence>
<dbReference type="PROSITE" id="PS51257">
    <property type="entry name" value="PROKAR_LIPOPROTEIN"/>
    <property type="match status" value="1"/>
</dbReference>
<dbReference type="RefSeq" id="WP_033060860.1">
    <property type="nucleotide sequence ID" value="NZ_AZQQ01000100.1"/>
</dbReference>
<evidence type="ECO:0000313" key="2">
    <source>
        <dbReference type="EMBL" id="KDD66136.1"/>
    </source>
</evidence>
<dbReference type="InterPro" id="IPR048207">
    <property type="entry name" value="HprT-like"/>
</dbReference>
<accession>A0A059KVZ0</accession>
<dbReference type="EMBL" id="AZQQ01000100">
    <property type="protein sequence ID" value="KDD66136.1"/>
    <property type="molecule type" value="Genomic_DNA"/>
</dbReference>
<evidence type="ECO:0000256" key="1">
    <source>
        <dbReference type="SAM" id="SignalP"/>
    </source>
</evidence>
<gene>
    <name evidence="2" type="ORF">V466_25480</name>
</gene>
<name>A0A059KVZ0_9PSED</name>
<dbReference type="AlphaFoldDB" id="A0A059KVZ0"/>
<comment type="caution">
    <text evidence="2">The sequence shown here is derived from an EMBL/GenBank/DDBJ whole genome shotgun (WGS) entry which is preliminary data.</text>
</comment>
<keyword evidence="1" id="KW-0732">Signal</keyword>
<dbReference type="Proteomes" id="UP000026739">
    <property type="component" value="Unassembled WGS sequence"/>
</dbReference>
<reference evidence="2 3" key="1">
    <citation type="submission" date="2013-12" db="EMBL/GenBank/DDBJ databases">
        <authorList>
            <person name="Formusa P.A."/>
            <person name="Habash M."/>
            <person name="Lee H."/>
            <person name="Trevors J.T."/>
        </authorList>
    </citation>
    <scope>NUCLEOTIDE SEQUENCE [LARGE SCALE GENOMIC DNA]</scope>
    <source>
        <strain evidence="2 3">PD30</strain>
    </source>
</reference>